<comment type="caution">
    <text evidence="1">The sequence shown here is derived from an EMBL/GenBank/DDBJ whole genome shotgun (WGS) entry which is preliminary data.</text>
</comment>
<evidence type="ECO:0000313" key="1">
    <source>
        <dbReference type="EMBL" id="CAH1988404.1"/>
    </source>
</evidence>
<organism evidence="1 2">
    <name type="scientific">Acanthoscelides obtectus</name>
    <name type="common">Bean weevil</name>
    <name type="synonym">Bruchus obtectus</name>
    <dbReference type="NCBI Taxonomy" id="200917"/>
    <lineage>
        <taxon>Eukaryota</taxon>
        <taxon>Metazoa</taxon>
        <taxon>Ecdysozoa</taxon>
        <taxon>Arthropoda</taxon>
        <taxon>Hexapoda</taxon>
        <taxon>Insecta</taxon>
        <taxon>Pterygota</taxon>
        <taxon>Neoptera</taxon>
        <taxon>Endopterygota</taxon>
        <taxon>Coleoptera</taxon>
        <taxon>Polyphaga</taxon>
        <taxon>Cucujiformia</taxon>
        <taxon>Chrysomeloidea</taxon>
        <taxon>Chrysomelidae</taxon>
        <taxon>Bruchinae</taxon>
        <taxon>Bruchini</taxon>
        <taxon>Acanthoscelides</taxon>
    </lineage>
</organism>
<evidence type="ECO:0000313" key="2">
    <source>
        <dbReference type="Proteomes" id="UP001152888"/>
    </source>
</evidence>
<dbReference type="AlphaFoldDB" id="A0A9P0PJC3"/>
<reference evidence="1" key="1">
    <citation type="submission" date="2022-03" db="EMBL/GenBank/DDBJ databases">
        <authorList>
            <person name="Sayadi A."/>
        </authorList>
    </citation>
    <scope>NUCLEOTIDE SEQUENCE</scope>
</reference>
<dbReference type="Proteomes" id="UP001152888">
    <property type="component" value="Unassembled WGS sequence"/>
</dbReference>
<name>A0A9P0PJC3_ACAOB</name>
<proteinExistence type="predicted"/>
<sequence length="86" mass="9088">MPFSKLYKGNIGNITTNDPRNDLALQVEATRAGVTSRTNILAHASCGPFCGQGIEQEVVTMEPLIEKESAVDLEAAKGKGNAGKLT</sequence>
<keyword evidence="2" id="KW-1185">Reference proteome</keyword>
<gene>
    <name evidence="1" type="ORF">ACAOBT_LOCUS18459</name>
</gene>
<protein>
    <submittedName>
        <fullName evidence="1">Uncharacterized protein</fullName>
    </submittedName>
</protein>
<accession>A0A9P0PJC3</accession>
<dbReference type="EMBL" id="CAKOFQ010007044">
    <property type="protein sequence ID" value="CAH1988404.1"/>
    <property type="molecule type" value="Genomic_DNA"/>
</dbReference>